<dbReference type="InterPro" id="IPR000195">
    <property type="entry name" value="Rab-GAP-TBC_dom"/>
</dbReference>
<feature type="compositionally biased region" description="Pro residues" evidence="1">
    <location>
        <begin position="146"/>
        <end position="160"/>
    </location>
</feature>
<dbReference type="FunFam" id="1.10.472.80:FF:000054">
    <property type="entry name" value="Chromosome 16, whole genome shotgun sequence"/>
    <property type="match status" value="1"/>
</dbReference>
<dbReference type="InterPro" id="IPR035969">
    <property type="entry name" value="Rab-GAP_TBC_sf"/>
</dbReference>
<reference evidence="3 4" key="1">
    <citation type="submission" date="2018-11" db="EMBL/GenBank/DDBJ databases">
        <title>Genome sequence of Saitozyma podzolica DSM 27192.</title>
        <authorList>
            <person name="Aliyu H."/>
            <person name="Gorte O."/>
            <person name="Ochsenreither K."/>
        </authorList>
    </citation>
    <scope>NUCLEOTIDE SEQUENCE [LARGE SCALE GENOMIC DNA]</scope>
    <source>
        <strain evidence="3 4">DSM 27192</strain>
    </source>
</reference>
<evidence type="ECO:0000259" key="2">
    <source>
        <dbReference type="PROSITE" id="PS50086"/>
    </source>
</evidence>
<protein>
    <recommendedName>
        <fullName evidence="2">Rab-GAP TBC domain-containing protein</fullName>
    </recommendedName>
</protein>
<dbReference type="EMBL" id="RSCD01000017">
    <property type="protein sequence ID" value="RSH87357.1"/>
    <property type="molecule type" value="Genomic_DNA"/>
</dbReference>
<dbReference type="SMART" id="SM00164">
    <property type="entry name" value="TBC"/>
    <property type="match status" value="1"/>
</dbReference>
<dbReference type="STRING" id="1890683.A0A427Y8J6"/>
<dbReference type="PANTHER" id="PTHR22957:SF268">
    <property type="entry name" value="ANKYRIN REPEAT-CONTAINING PROTEIN"/>
    <property type="match status" value="1"/>
</dbReference>
<dbReference type="OrthoDB" id="27140at2759"/>
<sequence>MSTNLQDYIELLNAEQHVQVDKLRDHARHGISSRVRGEVWLYLLNVLSEDRTSEITSVFALSSYYSSLPSTVPTPIATLFLKTALAHHTHRFFNPTYASLISSLTAEQTPSASPAPFGPARDKLVSPAGGTSNVPRGSPPISGQRMPPPPSISSLMPPPTSTGGSPNMPASNRAAPPPLDMDTDGLTIRSQYMRFLPPPPSTPPSRQTYLSTVEEVLGKFWNAEKEAGRDDEWRREATKIEGTEKDWIPLVTPFVCCYTRPVAVFMGFQKLMERMRSFPSMPSRLASLLTLFRLAQPELFEYFEDEQVPYIQVAMSWVRTLLSKEMWLLDVLRLWDAYLAAEDMFELHCYVCVAVLSTCKETLEELDGSEAKLMLLDLPRMDVDRLLQDAANLKLSFPFPGPVDDA</sequence>
<accession>A0A427Y8J6</accession>
<gene>
    <name evidence="3" type="ORF">EHS25_003266</name>
</gene>
<organism evidence="3 4">
    <name type="scientific">Saitozyma podzolica</name>
    <dbReference type="NCBI Taxonomy" id="1890683"/>
    <lineage>
        <taxon>Eukaryota</taxon>
        <taxon>Fungi</taxon>
        <taxon>Dikarya</taxon>
        <taxon>Basidiomycota</taxon>
        <taxon>Agaricomycotina</taxon>
        <taxon>Tremellomycetes</taxon>
        <taxon>Tremellales</taxon>
        <taxon>Trimorphomycetaceae</taxon>
        <taxon>Saitozyma</taxon>
    </lineage>
</organism>
<feature type="domain" description="Rab-GAP TBC" evidence="2">
    <location>
        <begin position="30"/>
        <end position="342"/>
    </location>
</feature>
<dbReference type="Pfam" id="PF00566">
    <property type="entry name" value="RabGAP-TBC"/>
    <property type="match status" value="1"/>
</dbReference>
<proteinExistence type="predicted"/>
<feature type="region of interest" description="Disordered" evidence="1">
    <location>
        <begin position="108"/>
        <end position="178"/>
    </location>
</feature>
<dbReference type="SUPFAM" id="SSF47923">
    <property type="entry name" value="Ypt/Rab-GAP domain of gyp1p"/>
    <property type="match status" value="2"/>
</dbReference>
<dbReference type="PROSITE" id="PS50086">
    <property type="entry name" value="TBC_RABGAP"/>
    <property type="match status" value="1"/>
</dbReference>
<evidence type="ECO:0000313" key="3">
    <source>
        <dbReference type="EMBL" id="RSH87357.1"/>
    </source>
</evidence>
<dbReference type="AlphaFoldDB" id="A0A427Y8J6"/>
<dbReference type="PANTHER" id="PTHR22957">
    <property type="entry name" value="TBC1 DOMAIN FAMILY MEMBER GTPASE-ACTIVATING PROTEIN"/>
    <property type="match status" value="1"/>
</dbReference>
<keyword evidence="4" id="KW-1185">Reference proteome</keyword>
<dbReference type="GO" id="GO:0005096">
    <property type="term" value="F:GTPase activator activity"/>
    <property type="evidence" value="ECO:0007669"/>
    <property type="project" value="TreeGrafter"/>
</dbReference>
<comment type="caution">
    <text evidence="3">The sequence shown here is derived from an EMBL/GenBank/DDBJ whole genome shotgun (WGS) entry which is preliminary data.</text>
</comment>
<evidence type="ECO:0000313" key="4">
    <source>
        <dbReference type="Proteomes" id="UP000279259"/>
    </source>
</evidence>
<dbReference type="Gene3D" id="1.10.472.80">
    <property type="entry name" value="Ypt/Rab-GAP domain of gyp1p, domain 3"/>
    <property type="match status" value="1"/>
</dbReference>
<evidence type="ECO:0000256" key="1">
    <source>
        <dbReference type="SAM" id="MobiDB-lite"/>
    </source>
</evidence>
<name>A0A427Y8J6_9TREE</name>
<dbReference type="Proteomes" id="UP000279259">
    <property type="component" value="Unassembled WGS sequence"/>
</dbReference>